<name>A0ABP0FJY0_CLALP</name>
<keyword evidence="3" id="KW-1185">Reference proteome</keyword>
<protein>
    <submittedName>
        <fullName evidence="2">Uncharacterized protein</fullName>
    </submittedName>
</protein>
<proteinExistence type="predicted"/>
<organism evidence="2 3">
    <name type="scientific">Clavelina lepadiformis</name>
    <name type="common">Light-bulb sea squirt</name>
    <name type="synonym">Ascidia lepadiformis</name>
    <dbReference type="NCBI Taxonomy" id="159417"/>
    <lineage>
        <taxon>Eukaryota</taxon>
        <taxon>Metazoa</taxon>
        <taxon>Chordata</taxon>
        <taxon>Tunicata</taxon>
        <taxon>Ascidiacea</taxon>
        <taxon>Aplousobranchia</taxon>
        <taxon>Clavelinidae</taxon>
        <taxon>Clavelina</taxon>
    </lineage>
</organism>
<feature type="region of interest" description="Disordered" evidence="1">
    <location>
        <begin position="115"/>
        <end position="139"/>
    </location>
</feature>
<reference evidence="2 3" key="1">
    <citation type="submission" date="2024-02" db="EMBL/GenBank/DDBJ databases">
        <authorList>
            <person name="Daric V."/>
            <person name="Darras S."/>
        </authorList>
    </citation>
    <scope>NUCLEOTIDE SEQUENCE [LARGE SCALE GENOMIC DNA]</scope>
</reference>
<evidence type="ECO:0000256" key="1">
    <source>
        <dbReference type="SAM" id="MobiDB-lite"/>
    </source>
</evidence>
<sequence length="202" mass="23223">MPENHYDVLLDGNDTEPIGMIEAKESSCVNKKHGLWCRFKKRFGLKKKTKPRRYDADQSAVNHDDKINLIASSSVESITRLEDDYAYRGRKVDFRIIPKAYRLMEEVVCDVTSSANDSGFHDDESSQDDDEEMITEGRQRRRLKNYLAKQWRGRRAKHARKSLRQSSKGMWVYIQTNLQAQFLFLDASSLISAAQANRGGGT</sequence>
<accession>A0ABP0FJY0</accession>
<feature type="compositionally biased region" description="Acidic residues" evidence="1">
    <location>
        <begin position="125"/>
        <end position="134"/>
    </location>
</feature>
<comment type="caution">
    <text evidence="2">The sequence shown here is derived from an EMBL/GenBank/DDBJ whole genome shotgun (WGS) entry which is preliminary data.</text>
</comment>
<dbReference type="EMBL" id="CAWYQH010000068">
    <property type="protein sequence ID" value="CAK8679962.1"/>
    <property type="molecule type" value="Genomic_DNA"/>
</dbReference>
<gene>
    <name evidence="2" type="ORF">CVLEPA_LOCUS10199</name>
</gene>
<evidence type="ECO:0000313" key="2">
    <source>
        <dbReference type="EMBL" id="CAK8679962.1"/>
    </source>
</evidence>
<evidence type="ECO:0000313" key="3">
    <source>
        <dbReference type="Proteomes" id="UP001642483"/>
    </source>
</evidence>
<dbReference type="Proteomes" id="UP001642483">
    <property type="component" value="Unassembled WGS sequence"/>
</dbReference>